<feature type="signal peptide" evidence="1">
    <location>
        <begin position="1"/>
        <end position="28"/>
    </location>
</feature>
<sequence>MRRLRHAMTAAIFSILLLGSAAAAPAMAAPTAPQVAACTFQIPNIGICLIP</sequence>
<gene>
    <name evidence="2" type="ORF">GCM10009850_079790</name>
</gene>
<name>A0ABP5PNS4_9ACTN</name>
<accession>A0ABP5PNS4</accession>
<dbReference type="EMBL" id="BAAAQX010000027">
    <property type="protein sequence ID" value="GAA2212517.1"/>
    <property type="molecule type" value="Genomic_DNA"/>
</dbReference>
<evidence type="ECO:0000256" key="1">
    <source>
        <dbReference type="SAM" id="SignalP"/>
    </source>
</evidence>
<keyword evidence="3" id="KW-1185">Reference proteome</keyword>
<evidence type="ECO:0000313" key="3">
    <source>
        <dbReference type="Proteomes" id="UP001499843"/>
    </source>
</evidence>
<dbReference type="Proteomes" id="UP001499843">
    <property type="component" value="Unassembled WGS sequence"/>
</dbReference>
<proteinExistence type="predicted"/>
<comment type="caution">
    <text evidence="2">The sequence shown here is derived from an EMBL/GenBank/DDBJ whole genome shotgun (WGS) entry which is preliminary data.</text>
</comment>
<keyword evidence="1" id="KW-0732">Signal</keyword>
<protein>
    <submittedName>
        <fullName evidence="2">Uncharacterized protein</fullName>
    </submittedName>
</protein>
<organism evidence="2 3">
    <name type="scientific">Nonomuraea monospora</name>
    <dbReference type="NCBI Taxonomy" id="568818"/>
    <lineage>
        <taxon>Bacteria</taxon>
        <taxon>Bacillati</taxon>
        <taxon>Actinomycetota</taxon>
        <taxon>Actinomycetes</taxon>
        <taxon>Streptosporangiales</taxon>
        <taxon>Streptosporangiaceae</taxon>
        <taxon>Nonomuraea</taxon>
    </lineage>
</organism>
<reference evidence="3" key="1">
    <citation type="journal article" date="2019" name="Int. J. Syst. Evol. Microbiol.">
        <title>The Global Catalogue of Microorganisms (GCM) 10K type strain sequencing project: providing services to taxonomists for standard genome sequencing and annotation.</title>
        <authorList>
            <consortium name="The Broad Institute Genomics Platform"/>
            <consortium name="The Broad Institute Genome Sequencing Center for Infectious Disease"/>
            <person name="Wu L."/>
            <person name="Ma J."/>
        </authorList>
    </citation>
    <scope>NUCLEOTIDE SEQUENCE [LARGE SCALE GENOMIC DNA]</scope>
    <source>
        <strain evidence="3">JCM 16114</strain>
    </source>
</reference>
<evidence type="ECO:0000313" key="2">
    <source>
        <dbReference type="EMBL" id="GAA2212517.1"/>
    </source>
</evidence>
<feature type="chain" id="PRO_5045470724" evidence="1">
    <location>
        <begin position="29"/>
        <end position="51"/>
    </location>
</feature>